<dbReference type="OrthoDB" id="2167238at2"/>
<gene>
    <name evidence="1" type="ORF">TART1_2798</name>
</gene>
<reference evidence="2" key="1">
    <citation type="submission" date="2018-05" db="EMBL/GenBank/DDBJ databases">
        <authorList>
            <person name="Strepis N."/>
        </authorList>
    </citation>
    <scope>NUCLEOTIDE SEQUENCE [LARGE SCALE GENOMIC DNA]</scope>
</reference>
<sequence length="140" mass="16026">MFKMEAGFAEKILVLGDCQLSDACVQQICKRYGIKKEVFRFIEYNKVKMFDFEALLDTERYSDIFVAASPHKAKNIEGATSVCQFLEDNSDRLPKVTALRLTTGKLGLSKTNLEQAILTSQLLENRHKRTRVEIFLTNQN</sequence>
<dbReference type="Proteomes" id="UP000262072">
    <property type="component" value="Unassembled WGS sequence"/>
</dbReference>
<proteinExistence type="predicted"/>
<organism evidence="1 2">
    <name type="scientific">Trichococcus shcherbakoviae</name>
    <dbReference type="NCBI Taxonomy" id="2094020"/>
    <lineage>
        <taxon>Bacteria</taxon>
        <taxon>Bacillati</taxon>
        <taxon>Bacillota</taxon>
        <taxon>Bacilli</taxon>
        <taxon>Lactobacillales</taxon>
        <taxon>Carnobacteriaceae</taxon>
        <taxon>Trichococcus</taxon>
    </lineage>
</organism>
<dbReference type="AlphaFoldDB" id="A0A383THT0"/>
<dbReference type="RefSeq" id="WP_119093958.1">
    <property type="nucleotide sequence ID" value="NZ_UNRR01000041.1"/>
</dbReference>
<evidence type="ECO:0000313" key="1">
    <source>
        <dbReference type="EMBL" id="SYZ79922.1"/>
    </source>
</evidence>
<evidence type="ECO:0000313" key="2">
    <source>
        <dbReference type="Proteomes" id="UP000262072"/>
    </source>
</evidence>
<name>A0A383THT0_9LACT</name>
<dbReference type="EMBL" id="UNRR01000041">
    <property type="protein sequence ID" value="SYZ79922.1"/>
    <property type="molecule type" value="Genomic_DNA"/>
</dbReference>
<protein>
    <submittedName>
        <fullName evidence="1">Uncharacterized protein</fullName>
    </submittedName>
</protein>
<accession>A0A383THT0</accession>